<organism evidence="11 12">
    <name type="scientific">Fodinibius sediminis</name>
    <dbReference type="NCBI Taxonomy" id="1214077"/>
    <lineage>
        <taxon>Bacteria</taxon>
        <taxon>Pseudomonadati</taxon>
        <taxon>Balneolota</taxon>
        <taxon>Balneolia</taxon>
        <taxon>Balneolales</taxon>
        <taxon>Balneolaceae</taxon>
        <taxon>Fodinibius</taxon>
    </lineage>
</organism>
<evidence type="ECO:0000259" key="10">
    <source>
        <dbReference type="PROSITE" id="PS51779"/>
    </source>
</evidence>
<dbReference type="EMBL" id="FXTH01000012">
    <property type="protein sequence ID" value="SMO77429.1"/>
    <property type="molecule type" value="Genomic_DNA"/>
</dbReference>
<gene>
    <name evidence="11" type="ORF">SAMN06265218_112131</name>
</gene>
<protein>
    <recommendedName>
        <fullName evidence="8">Outer membrane protein assembly factor BamA</fullName>
    </recommendedName>
</protein>
<evidence type="ECO:0000256" key="1">
    <source>
        <dbReference type="ARBA" id="ARBA00004370"/>
    </source>
</evidence>
<dbReference type="RefSeq" id="WP_142715167.1">
    <property type="nucleotide sequence ID" value="NZ_FXTH01000012.1"/>
</dbReference>
<keyword evidence="5" id="KW-0677">Repeat</keyword>
<accession>A0A521E0D2</accession>
<dbReference type="InterPro" id="IPR023707">
    <property type="entry name" value="OM_assembly_BamA"/>
</dbReference>
<evidence type="ECO:0000313" key="12">
    <source>
        <dbReference type="Proteomes" id="UP000317593"/>
    </source>
</evidence>
<dbReference type="Gene3D" id="3.10.20.310">
    <property type="entry name" value="membrane protein fhac"/>
    <property type="match status" value="5"/>
</dbReference>
<dbReference type="Proteomes" id="UP000317593">
    <property type="component" value="Unassembled WGS sequence"/>
</dbReference>
<sequence>MKKLLLTLSLFCFISISALAQDTPSDRTPIRIENPMNATPQQYEILGIEVEGLTTSREEFVIGTSGLQVGNQITIPGEQVGQAIKSLHQTGLFSDVEIVQAGREAGGIYLKIIVQEQPRLETFEIEGVKRSEREDLREKITLIPGYAVTESSIAQAVNTIKRYYKQEGHRFTKVEVRRSETDEVRNRVTVTFDIDAGERLEVKDITFEGNEEFSDKELQKSLGTIKEDKWWKFFSKKLFKESEFEEAKDNLAQFYRDNGFLDFRITSDTVYTFPYTQRRLYVFETPAQGIKTNISVYEGAQYKVRNVTWEGNTVYTDEQLTQTLGFEKGEVFNQSKFDTRLNINQKGPDVTSLYQDIGYLFFQVEPQIEMVAEDSVDLNMTIIEDEIAYVKRVSFEGNTKTHDDVIRRTLRTVPGQKYSRQAIIRTIRELGQIGYFQQQSIEPDIIPDRENQTVDINYSLDESQSTDNFEFSGGFGGRGIGLILSARVNFNNFSIQRALRGEGWTPIPSGDGQKLSLGVQVTGSGYQSYSAGFQEPWLSGKPLSLGVNMSYDLIKYRGSDQRNELFSSSVSLGRRLDWPDDYFTHQSILSYQLYDVAGGASFLPEGASNILSIQQVLERNSTDNKISPTTGSKLRISGEIAPPLPSFAQYYKFKSSYQNHTSIVGDLVLTNTVEYGYLGYLSQGKRSDFQRFKLGGTQMQQRQSFLDDNIDLRGFPGGRNGSITPFEDGQEVGGRLYTKYSFELRYPAITEQQAQVYPYAFMDAGNAYLNPSEFAPFDVKRSVGLGTRIFLPILGLVDLSYGYRLDGIPNTQVRAGEWEFLFNIGAPF</sequence>
<dbReference type="PIRSF" id="PIRSF006076">
    <property type="entry name" value="OM_assembly_OMP85"/>
    <property type="match status" value="1"/>
</dbReference>
<keyword evidence="3" id="KW-0812">Transmembrane</keyword>
<evidence type="ECO:0000256" key="8">
    <source>
        <dbReference type="NCBIfam" id="TIGR03303"/>
    </source>
</evidence>
<evidence type="ECO:0000256" key="3">
    <source>
        <dbReference type="ARBA" id="ARBA00022692"/>
    </source>
</evidence>
<reference evidence="11 12" key="1">
    <citation type="submission" date="2017-05" db="EMBL/GenBank/DDBJ databases">
        <authorList>
            <person name="Varghese N."/>
            <person name="Submissions S."/>
        </authorList>
    </citation>
    <scope>NUCLEOTIDE SEQUENCE [LARGE SCALE GENOMIC DNA]</scope>
    <source>
        <strain evidence="11 12">DSM 21194</strain>
    </source>
</reference>
<evidence type="ECO:0000256" key="4">
    <source>
        <dbReference type="ARBA" id="ARBA00022729"/>
    </source>
</evidence>
<proteinExistence type="predicted"/>
<evidence type="ECO:0000256" key="7">
    <source>
        <dbReference type="ARBA" id="ARBA00023237"/>
    </source>
</evidence>
<evidence type="ECO:0000256" key="5">
    <source>
        <dbReference type="ARBA" id="ARBA00022737"/>
    </source>
</evidence>
<evidence type="ECO:0000256" key="2">
    <source>
        <dbReference type="ARBA" id="ARBA00022452"/>
    </source>
</evidence>
<keyword evidence="2" id="KW-1134">Transmembrane beta strand</keyword>
<keyword evidence="12" id="KW-1185">Reference proteome</keyword>
<feature type="signal peptide" evidence="9">
    <location>
        <begin position="1"/>
        <end position="20"/>
    </location>
</feature>
<dbReference type="PANTHER" id="PTHR12815">
    <property type="entry name" value="SORTING AND ASSEMBLY MACHINERY SAMM50 PROTEIN FAMILY MEMBER"/>
    <property type="match status" value="1"/>
</dbReference>
<dbReference type="AlphaFoldDB" id="A0A521E0D2"/>
<feature type="domain" description="POTRA" evidence="10">
    <location>
        <begin position="302"/>
        <end position="385"/>
    </location>
</feature>
<dbReference type="Pfam" id="PF07244">
    <property type="entry name" value="POTRA"/>
    <property type="match status" value="4"/>
</dbReference>
<dbReference type="Pfam" id="PF01103">
    <property type="entry name" value="Omp85"/>
    <property type="match status" value="1"/>
</dbReference>
<keyword evidence="6" id="KW-0472">Membrane</keyword>
<feature type="domain" description="POTRA" evidence="10">
    <location>
        <begin position="43"/>
        <end position="117"/>
    </location>
</feature>
<dbReference type="OrthoDB" id="9802086at2"/>
<comment type="subcellular location">
    <subcellularLocation>
        <location evidence="1">Membrane</location>
    </subcellularLocation>
</comment>
<keyword evidence="7" id="KW-0998">Cell outer membrane</keyword>
<dbReference type="GO" id="GO:0071709">
    <property type="term" value="P:membrane assembly"/>
    <property type="evidence" value="ECO:0007669"/>
    <property type="project" value="InterPro"/>
</dbReference>
<dbReference type="NCBIfam" id="TIGR03303">
    <property type="entry name" value="OM_YaeT"/>
    <property type="match status" value="1"/>
</dbReference>
<feature type="domain" description="POTRA" evidence="10">
    <location>
        <begin position="388"/>
        <end position="463"/>
    </location>
</feature>
<keyword evidence="4 9" id="KW-0732">Signal</keyword>
<dbReference type="InterPro" id="IPR039910">
    <property type="entry name" value="D15-like"/>
</dbReference>
<dbReference type="Gene3D" id="2.40.160.50">
    <property type="entry name" value="membrane protein fhac: a member of the omp85/tpsb transporter family"/>
    <property type="match status" value="1"/>
</dbReference>
<evidence type="ECO:0000313" key="11">
    <source>
        <dbReference type="EMBL" id="SMO77429.1"/>
    </source>
</evidence>
<feature type="chain" id="PRO_5021809049" description="Outer membrane protein assembly factor BamA" evidence="9">
    <location>
        <begin position="21"/>
        <end position="828"/>
    </location>
</feature>
<dbReference type="InterPro" id="IPR000184">
    <property type="entry name" value="Bac_surfAg_D15"/>
</dbReference>
<name>A0A521E0D2_9BACT</name>
<dbReference type="InterPro" id="IPR010827">
    <property type="entry name" value="BamA/TamA_POTRA"/>
</dbReference>
<dbReference type="GO" id="GO:0009279">
    <property type="term" value="C:cell outer membrane"/>
    <property type="evidence" value="ECO:0007669"/>
    <property type="project" value="UniProtKB-UniRule"/>
</dbReference>
<evidence type="ECO:0000256" key="6">
    <source>
        <dbReference type="ARBA" id="ARBA00023136"/>
    </source>
</evidence>
<feature type="domain" description="POTRA" evidence="10">
    <location>
        <begin position="118"/>
        <end position="197"/>
    </location>
</feature>
<dbReference type="InterPro" id="IPR034746">
    <property type="entry name" value="POTRA"/>
</dbReference>
<dbReference type="PANTHER" id="PTHR12815:SF47">
    <property type="entry name" value="TRANSLOCATION AND ASSEMBLY MODULE SUBUNIT TAMA"/>
    <property type="match status" value="1"/>
</dbReference>
<evidence type="ECO:0000256" key="9">
    <source>
        <dbReference type="SAM" id="SignalP"/>
    </source>
</evidence>
<dbReference type="PROSITE" id="PS51779">
    <property type="entry name" value="POTRA"/>
    <property type="match status" value="4"/>
</dbReference>